<dbReference type="AlphaFoldDB" id="K1SRU9"/>
<reference evidence="8" key="1">
    <citation type="journal article" date="2013" name="Environ. Microbiol.">
        <title>Microbiota from the distal guts of lean and obese adolescents exhibit partial functional redundancy besides clear differences in community structure.</title>
        <authorList>
            <person name="Ferrer M."/>
            <person name="Ruiz A."/>
            <person name="Lanza F."/>
            <person name="Haange S.B."/>
            <person name="Oberbach A."/>
            <person name="Till H."/>
            <person name="Bargiela R."/>
            <person name="Campoy C."/>
            <person name="Segura M.T."/>
            <person name="Richter M."/>
            <person name="von Bergen M."/>
            <person name="Seifert J."/>
            <person name="Suarez A."/>
        </authorList>
    </citation>
    <scope>NUCLEOTIDE SEQUENCE</scope>
</reference>
<dbReference type="PANTHER" id="PTHR30489:SF0">
    <property type="entry name" value="LIPOPROTEIN-RELEASING SYSTEM TRANSMEMBRANE PROTEIN LOLE"/>
    <property type="match status" value="1"/>
</dbReference>
<protein>
    <submittedName>
        <fullName evidence="8">Membrane protein containing DUF214, permase predicted</fullName>
    </submittedName>
</protein>
<comment type="caution">
    <text evidence="8">The sequence shown here is derived from an EMBL/GenBank/DDBJ whole genome shotgun (WGS) entry which is preliminary data.</text>
</comment>
<accession>K1SRU9</accession>
<keyword evidence="4 6" id="KW-1133">Transmembrane helix</keyword>
<dbReference type="GO" id="GO:0098797">
    <property type="term" value="C:plasma membrane protein complex"/>
    <property type="evidence" value="ECO:0007669"/>
    <property type="project" value="TreeGrafter"/>
</dbReference>
<feature type="transmembrane region" description="Helical" evidence="6">
    <location>
        <begin position="138"/>
        <end position="157"/>
    </location>
</feature>
<evidence type="ECO:0000256" key="4">
    <source>
        <dbReference type="ARBA" id="ARBA00022989"/>
    </source>
</evidence>
<organism evidence="8">
    <name type="scientific">human gut metagenome</name>
    <dbReference type="NCBI Taxonomy" id="408170"/>
    <lineage>
        <taxon>unclassified sequences</taxon>
        <taxon>metagenomes</taxon>
        <taxon>organismal metagenomes</taxon>
    </lineage>
</organism>
<feature type="non-terminal residue" evidence="8">
    <location>
        <position position="1"/>
    </location>
</feature>
<comment type="subcellular location">
    <subcellularLocation>
        <location evidence="1">Cell membrane</location>
        <topology evidence="1">Multi-pass membrane protein</topology>
    </subcellularLocation>
</comment>
<feature type="transmembrane region" description="Helical" evidence="6">
    <location>
        <begin position="36"/>
        <end position="62"/>
    </location>
</feature>
<feature type="domain" description="ABC3 transporter permease C-terminal" evidence="7">
    <location>
        <begin position="39"/>
        <end position="162"/>
    </location>
</feature>
<proteinExistence type="predicted"/>
<dbReference type="GO" id="GO:0044874">
    <property type="term" value="P:lipoprotein localization to outer membrane"/>
    <property type="evidence" value="ECO:0007669"/>
    <property type="project" value="TreeGrafter"/>
</dbReference>
<keyword evidence="3 6" id="KW-0812">Transmembrane</keyword>
<evidence type="ECO:0000313" key="8">
    <source>
        <dbReference type="EMBL" id="EKC58154.1"/>
    </source>
</evidence>
<evidence type="ECO:0000259" key="7">
    <source>
        <dbReference type="Pfam" id="PF02687"/>
    </source>
</evidence>
<evidence type="ECO:0000256" key="2">
    <source>
        <dbReference type="ARBA" id="ARBA00022475"/>
    </source>
</evidence>
<evidence type="ECO:0000256" key="1">
    <source>
        <dbReference type="ARBA" id="ARBA00004651"/>
    </source>
</evidence>
<gene>
    <name evidence="8" type="ORF">LEA_14004</name>
</gene>
<name>K1SRU9_9ZZZZ</name>
<evidence type="ECO:0000256" key="5">
    <source>
        <dbReference type="ARBA" id="ARBA00023136"/>
    </source>
</evidence>
<keyword evidence="5 6" id="KW-0472">Membrane</keyword>
<sequence>EKVRREIAGIVGDDFTVRTRDEMNALFFRLVAYEKWGVFFISLLVLVLASFSVVGTLVMLMIEKRDDVATLRALGADTKLIRSIFVGEGLLIGGLGASIGAVLGVGFCLAQQHFGMIRIPVDTLLLYSYPVEMRWSDLLIVAAAFGAVILAISELTVRSVMKNNKL</sequence>
<dbReference type="InterPro" id="IPR003838">
    <property type="entry name" value="ABC3_permease_C"/>
</dbReference>
<dbReference type="PANTHER" id="PTHR30489">
    <property type="entry name" value="LIPOPROTEIN-RELEASING SYSTEM TRANSMEMBRANE PROTEIN LOLE"/>
    <property type="match status" value="1"/>
</dbReference>
<dbReference type="EMBL" id="AJWY01009509">
    <property type="protein sequence ID" value="EKC58154.1"/>
    <property type="molecule type" value="Genomic_DNA"/>
</dbReference>
<dbReference type="InterPro" id="IPR051447">
    <property type="entry name" value="Lipoprotein-release_system"/>
</dbReference>
<evidence type="ECO:0000256" key="6">
    <source>
        <dbReference type="SAM" id="Phobius"/>
    </source>
</evidence>
<feature type="transmembrane region" description="Helical" evidence="6">
    <location>
        <begin position="83"/>
        <end position="107"/>
    </location>
</feature>
<dbReference type="Pfam" id="PF02687">
    <property type="entry name" value="FtsX"/>
    <property type="match status" value="1"/>
</dbReference>
<keyword evidence="2" id="KW-1003">Cell membrane</keyword>
<evidence type="ECO:0000256" key="3">
    <source>
        <dbReference type="ARBA" id="ARBA00022692"/>
    </source>
</evidence>